<proteinExistence type="predicted"/>
<feature type="chain" id="PRO_5047176258" evidence="1">
    <location>
        <begin position="16"/>
        <end position="288"/>
    </location>
</feature>
<evidence type="ECO:0000313" key="2">
    <source>
        <dbReference type="EMBL" id="MCX5614799.1"/>
    </source>
</evidence>
<accession>A0ABT3W6T8</accession>
<sequence length="288" mass="32448">MVFLGGVLWASYAHAADITFAVIGPHEYDLPVDFKPFNVFVQYGDGNAATFHYDGQGARHSGQGVHTWSGMSKYVHFWTFKSIPKIGFAYEVIQTESYQLANGTNFGGLGPTISGPAVWFKPNAHSTFGIQTFMQTPSATRDRLNPNYWSNLSSFMFDYEWKHFGFDGDLGAVVASTLHNRGQHSYHPGTAFHSNLRFSWKASPHWEPFFGLDWQNNAGLRDNTLRHYVANTSSREVALGVGLMWNINSAWNITARYSHSVEGRNIAETNAYYLKLAYLFQGAIFSHY</sequence>
<evidence type="ECO:0000256" key="1">
    <source>
        <dbReference type="SAM" id="SignalP"/>
    </source>
</evidence>
<reference evidence="2 3" key="1">
    <citation type="submission" date="2022-07" db="EMBL/GenBank/DDBJ databases">
        <title>Bombella genomes.</title>
        <authorList>
            <person name="Harer L."/>
            <person name="Styblova S."/>
            <person name="Ehrmann M."/>
        </authorList>
    </citation>
    <scope>NUCLEOTIDE SEQUENCE [LARGE SCALE GENOMIC DNA]</scope>
    <source>
        <strain evidence="2 3">TMW 2.2558</strain>
    </source>
</reference>
<name>A0ABT3W6T8_9PROT</name>
<dbReference type="Pfam" id="PF13557">
    <property type="entry name" value="Phenol_MetA_deg"/>
    <property type="match status" value="1"/>
</dbReference>
<keyword evidence="1" id="KW-0732">Signal</keyword>
<protein>
    <submittedName>
        <fullName evidence="2">Transporter</fullName>
    </submittedName>
</protein>
<dbReference type="RefSeq" id="WP_266106807.1">
    <property type="nucleotide sequence ID" value="NZ_JANIDW010000002.1"/>
</dbReference>
<dbReference type="EMBL" id="JANIDW010000002">
    <property type="protein sequence ID" value="MCX5614799.1"/>
    <property type="molecule type" value="Genomic_DNA"/>
</dbReference>
<organism evidence="2 3">
    <name type="scientific">Bombella saccharophila</name>
    <dbReference type="NCBI Taxonomy" id="2967338"/>
    <lineage>
        <taxon>Bacteria</taxon>
        <taxon>Pseudomonadati</taxon>
        <taxon>Pseudomonadota</taxon>
        <taxon>Alphaproteobacteria</taxon>
        <taxon>Acetobacterales</taxon>
        <taxon>Acetobacteraceae</taxon>
        <taxon>Bombella</taxon>
    </lineage>
</organism>
<keyword evidence="3" id="KW-1185">Reference proteome</keyword>
<gene>
    <name evidence="2" type="ORF">NQF64_06025</name>
</gene>
<dbReference type="Proteomes" id="UP001165648">
    <property type="component" value="Unassembled WGS sequence"/>
</dbReference>
<evidence type="ECO:0000313" key="3">
    <source>
        <dbReference type="Proteomes" id="UP001165648"/>
    </source>
</evidence>
<comment type="caution">
    <text evidence="2">The sequence shown here is derived from an EMBL/GenBank/DDBJ whole genome shotgun (WGS) entry which is preliminary data.</text>
</comment>
<dbReference type="InterPro" id="IPR025737">
    <property type="entry name" value="FApF"/>
</dbReference>
<feature type="signal peptide" evidence="1">
    <location>
        <begin position="1"/>
        <end position="15"/>
    </location>
</feature>